<evidence type="ECO:0000256" key="3">
    <source>
        <dbReference type="ARBA" id="ARBA00012180"/>
    </source>
</evidence>
<sequence>MDYSISFQNQLILPSPTVRFLGVLLDPKLSGKPHMSYIINKGKRILQIIQALRGTWRRAHPHMLLTIYRAMLRASIEYSALIFGLKHNNLSRALQIIQNQALRLCFGYRISTPLNVIFAESGELTLTHRFRLLALHYFLKISSVQQHITVDKLHQLCDLAVGTFRTNYLHTHFPAALIFHRTWISYHPSTDCSLTLPGFRSSFRSTTISLSYATLSLPPADVVNAFPIPNAQSFFEQEFRDLTSDSTLFYTDGSKVDHSTHVGAAVFAPQLQWELMLKLPPYASVFSAEAYAIYTAITLAIDRKLPKAIIITDSKSVLEAVKSFRNPTNNYLIPLIRSVLVKAESKGTEINFIWIPSHRGISGNEKADQLAKRAIRQGIERNFKVPYSDLCAVTKQEISDNFYLYLESQADIKGSFYFTNIFKRSAKPWYFRMNIPRESIVMINRLRSDHYNLNYSLHRKNLIDDPSCPCGSPQQDMIHMIYECPESRGSARLIRCAINQISSARDNLTKFAQAISKPSEYLCRLITNFSKLCGRQF</sequence>
<evidence type="ECO:0000313" key="9">
    <source>
        <dbReference type="EMBL" id="KYN16710.1"/>
    </source>
</evidence>
<evidence type="ECO:0000256" key="4">
    <source>
        <dbReference type="ARBA" id="ARBA00022722"/>
    </source>
</evidence>
<dbReference type="CDD" id="cd09276">
    <property type="entry name" value="Rnase_HI_RT_non_LTR"/>
    <property type="match status" value="1"/>
</dbReference>
<dbReference type="EC" id="3.1.26.4" evidence="3"/>
<accession>A0A151J309</accession>
<reference evidence="9 10" key="1">
    <citation type="submission" date="2015-09" db="EMBL/GenBank/DDBJ databases">
        <title>Trachymyrmex cornetzi WGS genome.</title>
        <authorList>
            <person name="Nygaard S."/>
            <person name="Hu H."/>
            <person name="Boomsma J."/>
            <person name="Zhang G."/>
        </authorList>
    </citation>
    <scope>NUCLEOTIDE SEQUENCE [LARGE SCALE GENOMIC DNA]</scope>
    <source>
        <strain evidence="9">Tcor2-1</strain>
        <tissue evidence="9">Whole body</tissue>
    </source>
</reference>
<dbReference type="GO" id="GO:0043137">
    <property type="term" value="P:DNA replication, removal of RNA primer"/>
    <property type="evidence" value="ECO:0007669"/>
    <property type="project" value="TreeGrafter"/>
</dbReference>
<evidence type="ECO:0000259" key="8">
    <source>
        <dbReference type="PROSITE" id="PS50879"/>
    </source>
</evidence>
<dbReference type="PANTHER" id="PTHR10642:SF26">
    <property type="entry name" value="RIBONUCLEASE H1"/>
    <property type="match status" value="1"/>
</dbReference>
<dbReference type="EMBL" id="KQ980313">
    <property type="protein sequence ID" value="KYN16710.1"/>
    <property type="molecule type" value="Genomic_DNA"/>
</dbReference>
<keyword evidence="7" id="KW-0378">Hydrolase</keyword>
<proteinExistence type="inferred from homology"/>
<evidence type="ECO:0000256" key="6">
    <source>
        <dbReference type="ARBA" id="ARBA00022759"/>
    </source>
</evidence>
<dbReference type="InterPro" id="IPR002156">
    <property type="entry name" value="RNaseH_domain"/>
</dbReference>
<evidence type="ECO:0000256" key="7">
    <source>
        <dbReference type="ARBA" id="ARBA00022801"/>
    </source>
</evidence>
<dbReference type="GO" id="GO:0046872">
    <property type="term" value="F:metal ion binding"/>
    <property type="evidence" value="ECO:0007669"/>
    <property type="project" value="UniProtKB-KW"/>
</dbReference>
<gene>
    <name evidence="9" type="ORF">ALC57_11028</name>
</gene>
<keyword evidence="5" id="KW-0479">Metal-binding</keyword>
<dbReference type="PANTHER" id="PTHR10642">
    <property type="entry name" value="RIBONUCLEASE H1"/>
    <property type="match status" value="1"/>
</dbReference>
<dbReference type="STRING" id="471704.A0A151J309"/>
<dbReference type="InterPro" id="IPR036397">
    <property type="entry name" value="RNaseH_sf"/>
</dbReference>
<dbReference type="Pfam" id="PF00075">
    <property type="entry name" value="RNase_H"/>
    <property type="match status" value="1"/>
</dbReference>
<keyword evidence="10" id="KW-1185">Reference proteome</keyword>
<dbReference type="Proteomes" id="UP000078492">
    <property type="component" value="Unassembled WGS sequence"/>
</dbReference>
<organism evidence="9 10">
    <name type="scientific">Trachymyrmex cornetzi</name>
    <dbReference type="NCBI Taxonomy" id="471704"/>
    <lineage>
        <taxon>Eukaryota</taxon>
        <taxon>Metazoa</taxon>
        <taxon>Ecdysozoa</taxon>
        <taxon>Arthropoda</taxon>
        <taxon>Hexapoda</taxon>
        <taxon>Insecta</taxon>
        <taxon>Pterygota</taxon>
        <taxon>Neoptera</taxon>
        <taxon>Endopterygota</taxon>
        <taxon>Hymenoptera</taxon>
        <taxon>Apocrita</taxon>
        <taxon>Aculeata</taxon>
        <taxon>Formicoidea</taxon>
        <taxon>Formicidae</taxon>
        <taxon>Myrmicinae</taxon>
        <taxon>Trachymyrmex</taxon>
    </lineage>
</organism>
<dbReference type="AlphaFoldDB" id="A0A151J309"/>
<evidence type="ECO:0000256" key="2">
    <source>
        <dbReference type="ARBA" id="ARBA00005300"/>
    </source>
</evidence>
<dbReference type="SUPFAM" id="SSF53098">
    <property type="entry name" value="Ribonuclease H-like"/>
    <property type="match status" value="1"/>
</dbReference>
<comment type="similarity">
    <text evidence="2">Belongs to the RNase H family.</text>
</comment>
<dbReference type="Gene3D" id="3.30.420.10">
    <property type="entry name" value="Ribonuclease H-like superfamily/Ribonuclease H"/>
    <property type="match status" value="1"/>
</dbReference>
<evidence type="ECO:0000313" key="10">
    <source>
        <dbReference type="Proteomes" id="UP000078492"/>
    </source>
</evidence>
<dbReference type="GO" id="GO:0004523">
    <property type="term" value="F:RNA-DNA hybrid ribonuclease activity"/>
    <property type="evidence" value="ECO:0007669"/>
    <property type="project" value="UniProtKB-EC"/>
</dbReference>
<dbReference type="GO" id="GO:0003676">
    <property type="term" value="F:nucleic acid binding"/>
    <property type="evidence" value="ECO:0007669"/>
    <property type="project" value="InterPro"/>
</dbReference>
<keyword evidence="6" id="KW-0255">Endonuclease</keyword>
<name>A0A151J309_9HYME</name>
<feature type="domain" description="RNase H type-1" evidence="8">
    <location>
        <begin position="243"/>
        <end position="376"/>
    </location>
</feature>
<evidence type="ECO:0000256" key="1">
    <source>
        <dbReference type="ARBA" id="ARBA00000077"/>
    </source>
</evidence>
<evidence type="ECO:0000256" key="5">
    <source>
        <dbReference type="ARBA" id="ARBA00022723"/>
    </source>
</evidence>
<dbReference type="PROSITE" id="PS50879">
    <property type="entry name" value="RNASE_H_1"/>
    <property type="match status" value="1"/>
</dbReference>
<protein>
    <recommendedName>
        <fullName evidence="3">ribonuclease H</fullName>
        <ecNumber evidence="3">3.1.26.4</ecNumber>
    </recommendedName>
</protein>
<comment type="catalytic activity">
    <reaction evidence="1">
        <text>Endonucleolytic cleavage to 5'-phosphomonoester.</text>
        <dbReference type="EC" id="3.1.26.4"/>
    </reaction>
</comment>
<keyword evidence="4" id="KW-0540">Nuclease</keyword>
<dbReference type="InterPro" id="IPR012337">
    <property type="entry name" value="RNaseH-like_sf"/>
</dbReference>
<dbReference type="InterPro" id="IPR050092">
    <property type="entry name" value="RNase_H"/>
</dbReference>